<reference evidence="6" key="1">
    <citation type="submission" date="2016-10" db="EMBL/GenBank/DDBJ databases">
        <authorList>
            <person name="Varghese N."/>
            <person name="Submissions S."/>
        </authorList>
    </citation>
    <scope>NUCLEOTIDE SEQUENCE [LARGE SCALE GENOMIC DNA]</scope>
    <source>
        <strain evidence="6">DSM 17101</strain>
    </source>
</reference>
<feature type="compositionally biased region" description="Low complexity" evidence="3">
    <location>
        <begin position="10"/>
        <end position="26"/>
    </location>
</feature>
<gene>
    <name evidence="5" type="ORF">SAMN04489708_10151</name>
</gene>
<dbReference type="PANTHER" id="PTHR39206:SF1">
    <property type="entry name" value="SLL8004 PROTEIN"/>
    <property type="match status" value="1"/>
</dbReference>
<dbReference type="InterPro" id="IPR027417">
    <property type="entry name" value="P-loop_NTPase"/>
</dbReference>
<dbReference type="GO" id="GO:0005524">
    <property type="term" value="F:ATP binding"/>
    <property type="evidence" value="ECO:0007669"/>
    <property type="project" value="UniProtKB-KW"/>
</dbReference>
<dbReference type="Proteomes" id="UP000199317">
    <property type="component" value="Unassembled WGS sequence"/>
</dbReference>
<evidence type="ECO:0000259" key="4">
    <source>
        <dbReference type="Pfam" id="PF06414"/>
    </source>
</evidence>
<organism evidence="5 6">
    <name type="scientific">Paracidovorax cattleyae</name>
    <dbReference type="NCBI Taxonomy" id="80868"/>
    <lineage>
        <taxon>Bacteria</taxon>
        <taxon>Pseudomonadati</taxon>
        <taxon>Pseudomonadota</taxon>
        <taxon>Betaproteobacteria</taxon>
        <taxon>Burkholderiales</taxon>
        <taxon>Comamonadaceae</taxon>
        <taxon>Paracidovorax</taxon>
    </lineage>
</organism>
<dbReference type="Pfam" id="PF06414">
    <property type="entry name" value="Zeta_toxin"/>
    <property type="match status" value="1"/>
</dbReference>
<dbReference type="GO" id="GO:0016301">
    <property type="term" value="F:kinase activity"/>
    <property type="evidence" value="ECO:0007669"/>
    <property type="project" value="InterPro"/>
</dbReference>
<proteinExistence type="predicted"/>
<dbReference type="PANTHER" id="PTHR39206">
    <property type="entry name" value="SLL8004 PROTEIN"/>
    <property type="match status" value="1"/>
</dbReference>
<name>A0A1H0K1I0_9BURK</name>
<keyword evidence="1" id="KW-0547">Nucleotide-binding</keyword>
<evidence type="ECO:0000313" key="6">
    <source>
        <dbReference type="Proteomes" id="UP000199317"/>
    </source>
</evidence>
<feature type="domain" description="Zeta toxin" evidence="4">
    <location>
        <begin position="129"/>
        <end position="233"/>
    </location>
</feature>
<evidence type="ECO:0000256" key="3">
    <source>
        <dbReference type="SAM" id="MobiDB-lite"/>
    </source>
</evidence>
<dbReference type="RefSeq" id="WP_092831718.1">
    <property type="nucleotide sequence ID" value="NZ_CP028290.1"/>
</dbReference>
<dbReference type="AlphaFoldDB" id="A0A1H0K1I0"/>
<evidence type="ECO:0000256" key="1">
    <source>
        <dbReference type="ARBA" id="ARBA00022741"/>
    </source>
</evidence>
<feature type="region of interest" description="Disordered" evidence="3">
    <location>
        <begin position="1"/>
        <end position="42"/>
    </location>
</feature>
<dbReference type="OrthoDB" id="9791543at2"/>
<keyword evidence="2" id="KW-0067">ATP-binding</keyword>
<dbReference type="InterPro" id="IPR010488">
    <property type="entry name" value="Zeta_toxin_domain"/>
</dbReference>
<evidence type="ECO:0000313" key="5">
    <source>
        <dbReference type="EMBL" id="SDO49858.1"/>
    </source>
</evidence>
<keyword evidence="6" id="KW-1185">Reference proteome</keyword>
<accession>A0A1H0K1I0</accession>
<dbReference type="Gene3D" id="3.40.50.300">
    <property type="entry name" value="P-loop containing nucleotide triphosphate hydrolases"/>
    <property type="match status" value="1"/>
</dbReference>
<sequence length="269" mass="29814">MSRGAADAGQASRPAPSFPARPAQPRLRVLAGPNGSGKSTLQSELKPQWIGAFVNADEIEKALRATGGCLGLRELGVKGEPPAVLERIRGSFQTFGLGRRLDMPALLAGITLDSELTLHVPGPWNSYLAATLAEAVRRELRDEGRTFTFETVMSHRSKIDFMRETRARGYRVYLYFVATDDPAINIDRVRRRVLQGGHPVPEDKVIDRYHKSIALMAEACEAAHRAYIFDNSGARHRLLAEVTDFDTLRLESSVLNPWFLGTGLWRAFS</sequence>
<dbReference type="EMBL" id="FNJL01000001">
    <property type="protein sequence ID" value="SDO49858.1"/>
    <property type="molecule type" value="Genomic_DNA"/>
</dbReference>
<protein>
    <submittedName>
        <fullName evidence="5">Zeta toxin</fullName>
    </submittedName>
</protein>
<evidence type="ECO:0000256" key="2">
    <source>
        <dbReference type="ARBA" id="ARBA00022840"/>
    </source>
</evidence>
<dbReference type="SUPFAM" id="SSF52540">
    <property type="entry name" value="P-loop containing nucleoside triphosphate hydrolases"/>
    <property type="match status" value="1"/>
</dbReference>